<feature type="domain" description="Phosphatidylserine Lipase ABHD16 N-terminal" evidence="1">
    <location>
        <begin position="2"/>
        <end position="52"/>
    </location>
</feature>
<gene>
    <name evidence="2" type="ORF">Pmani_033482</name>
</gene>
<comment type="caution">
    <text evidence="2">The sequence shown here is derived from an EMBL/GenBank/DDBJ whole genome shotgun (WGS) entry which is preliminary data.</text>
</comment>
<dbReference type="Pfam" id="PF22990">
    <property type="entry name" value="ABHD16_N"/>
    <property type="match status" value="1"/>
</dbReference>
<dbReference type="Proteomes" id="UP001292094">
    <property type="component" value="Unassembled WGS sequence"/>
</dbReference>
<evidence type="ECO:0000259" key="1">
    <source>
        <dbReference type="Pfam" id="PF22990"/>
    </source>
</evidence>
<keyword evidence="3" id="KW-1185">Reference proteome</keyword>
<evidence type="ECO:0000313" key="2">
    <source>
        <dbReference type="EMBL" id="KAK4293851.1"/>
    </source>
</evidence>
<accession>A0AAE1NRS3</accession>
<dbReference type="InterPro" id="IPR054518">
    <property type="entry name" value="ABHD16_N"/>
</dbReference>
<reference evidence="2" key="1">
    <citation type="submission" date="2023-11" db="EMBL/GenBank/DDBJ databases">
        <title>Genome assemblies of two species of porcelain crab, Petrolisthes cinctipes and Petrolisthes manimaculis (Anomura: Porcellanidae).</title>
        <authorList>
            <person name="Angst P."/>
        </authorList>
    </citation>
    <scope>NUCLEOTIDE SEQUENCE</scope>
    <source>
        <strain evidence="2">PB745_02</strain>
        <tissue evidence="2">Gill</tissue>
    </source>
</reference>
<sequence length="214" mass="24539">MSILYGLGLLVRGLGRWKNKAYNEFLEVLSTLDPDEKPSEETMNALRRYDFDFSAWPVNFKWSDVPAKYRQRIHVDHKPKKKGLSFILDLPTEFIAFSMAHIIGRHMIYPGSINIMNFLIAMSVRNGRKKMVEIYGALRYKLISSDGNTIDCMFIDRRTSNHPLGKKLTICCEGNVSYFELGMYKTPMRAGYSVLGWNHPGFANSTGVPFPNQE</sequence>
<dbReference type="AlphaFoldDB" id="A0AAE1NRS3"/>
<proteinExistence type="predicted"/>
<protein>
    <recommendedName>
        <fullName evidence="1">Phosphatidylserine Lipase ABHD16 N-terminal domain-containing protein</fullName>
    </recommendedName>
</protein>
<dbReference type="EMBL" id="JAWZYT010004438">
    <property type="protein sequence ID" value="KAK4293851.1"/>
    <property type="molecule type" value="Genomic_DNA"/>
</dbReference>
<organism evidence="2 3">
    <name type="scientific">Petrolisthes manimaculis</name>
    <dbReference type="NCBI Taxonomy" id="1843537"/>
    <lineage>
        <taxon>Eukaryota</taxon>
        <taxon>Metazoa</taxon>
        <taxon>Ecdysozoa</taxon>
        <taxon>Arthropoda</taxon>
        <taxon>Crustacea</taxon>
        <taxon>Multicrustacea</taxon>
        <taxon>Malacostraca</taxon>
        <taxon>Eumalacostraca</taxon>
        <taxon>Eucarida</taxon>
        <taxon>Decapoda</taxon>
        <taxon>Pleocyemata</taxon>
        <taxon>Anomura</taxon>
        <taxon>Galatheoidea</taxon>
        <taxon>Porcellanidae</taxon>
        <taxon>Petrolisthes</taxon>
    </lineage>
</organism>
<evidence type="ECO:0000313" key="3">
    <source>
        <dbReference type="Proteomes" id="UP001292094"/>
    </source>
</evidence>
<name>A0AAE1NRS3_9EUCA</name>